<reference evidence="1 2" key="1">
    <citation type="submission" date="2019-12" db="EMBL/GenBank/DDBJ databases">
        <title>Nitratireductor arenosus sp. nov., Isolated from sea sand, Jeju island, South Korea.</title>
        <authorList>
            <person name="Kim W."/>
        </authorList>
    </citation>
    <scope>NUCLEOTIDE SEQUENCE [LARGE SCALE GENOMIC DNA]</scope>
    <source>
        <strain evidence="1 2">CAU 1489</strain>
    </source>
</reference>
<proteinExistence type="predicted"/>
<evidence type="ECO:0000313" key="2">
    <source>
        <dbReference type="Proteomes" id="UP000463224"/>
    </source>
</evidence>
<evidence type="ECO:0000313" key="1">
    <source>
        <dbReference type="EMBL" id="MVA97166.1"/>
    </source>
</evidence>
<keyword evidence="2" id="KW-1185">Reference proteome</keyword>
<dbReference type="RefSeq" id="WP_343040423.1">
    <property type="nucleotide sequence ID" value="NZ_WPHG01000002.1"/>
</dbReference>
<protein>
    <submittedName>
        <fullName evidence="1">DUF488 family protein</fullName>
    </submittedName>
</protein>
<dbReference type="PANTHER" id="PTHR36849:SF1">
    <property type="entry name" value="CYTOPLASMIC PROTEIN"/>
    <property type="match status" value="1"/>
</dbReference>
<sequence>MGRVRIKRVYLPAEAGDGFRVLVDRVWPRGVSKDKAAIDLWMPEIGPSTALRKWFGHDPERWDAFRRRYRDELDQRRDLVDALRVHGRDGPLTLVYSARDERHNQAVVIREMLAAPGED</sequence>
<dbReference type="PANTHER" id="PTHR36849">
    <property type="entry name" value="CYTOPLASMIC PROTEIN-RELATED"/>
    <property type="match status" value="1"/>
</dbReference>
<dbReference type="InterPro" id="IPR052552">
    <property type="entry name" value="YeaO-like"/>
</dbReference>
<dbReference type="AlphaFoldDB" id="A0A844QAU4"/>
<dbReference type="Proteomes" id="UP000463224">
    <property type="component" value="Unassembled WGS sequence"/>
</dbReference>
<gene>
    <name evidence="1" type="ORF">GN330_07880</name>
</gene>
<dbReference type="Pfam" id="PF22752">
    <property type="entry name" value="DUF488-N3i"/>
    <property type="match status" value="1"/>
</dbReference>
<dbReference type="EMBL" id="WPHG01000002">
    <property type="protein sequence ID" value="MVA97166.1"/>
    <property type="molecule type" value="Genomic_DNA"/>
</dbReference>
<organism evidence="1 2">
    <name type="scientific">Nitratireductor arenosus</name>
    <dbReference type="NCBI Taxonomy" id="2682096"/>
    <lineage>
        <taxon>Bacteria</taxon>
        <taxon>Pseudomonadati</taxon>
        <taxon>Pseudomonadota</taxon>
        <taxon>Alphaproteobacteria</taxon>
        <taxon>Hyphomicrobiales</taxon>
        <taxon>Phyllobacteriaceae</taxon>
        <taxon>Nitratireductor</taxon>
    </lineage>
</organism>
<comment type="caution">
    <text evidence="1">The sequence shown here is derived from an EMBL/GenBank/DDBJ whole genome shotgun (WGS) entry which is preliminary data.</text>
</comment>
<name>A0A844QAU4_9HYPH</name>
<accession>A0A844QAU4</accession>